<dbReference type="Proteomes" id="UP000182719">
    <property type="component" value="Unassembled WGS sequence"/>
</dbReference>
<name>A0A1H7FFA2_STIAU</name>
<proteinExistence type="predicted"/>
<reference evidence="3" key="1">
    <citation type="submission" date="2016-10" db="EMBL/GenBank/DDBJ databases">
        <authorList>
            <person name="Varghese N."/>
            <person name="Submissions S."/>
        </authorList>
    </citation>
    <scope>NUCLEOTIDE SEQUENCE [LARGE SCALE GENOMIC DNA]</scope>
    <source>
        <strain evidence="3">DSM 17044</strain>
    </source>
</reference>
<sequence length="109" mass="11273">MEPKVNCTVSATTVFEPAGRIVRGTGTLTCDAPAALSLKVCLYSQGIGQTQWGAPLQCVSMTGSARTTLSSEAAITLGPGAAKRYRTTVEAQVNSEPQPTEESSVITAP</sequence>
<dbReference type="RefSeq" id="WP_143101259.1">
    <property type="nucleotide sequence ID" value="NZ_FOAP01000001.1"/>
</dbReference>
<dbReference type="AlphaFoldDB" id="A0A1H7FFA2"/>
<keyword evidence="3" id="KW-1185">Reference proteome</keyword>
<feature type="region of interest" description="Disordered" evidence="1">
    <location>
        <begin position="90"/>
        <end position="109"/>
    </location>
</feature>
<evidence type="ECO:0000313" key="2">
    <source>
        <dbReference type="EMBL" id="SEK24668.1"/>
    </source>
</evidence>
<protein>
    <submittedName>
        <fullName evidence="2">Uncharacterized protein</fullName>
    </submittedName>
</protein>
<evidence type="ECO:0000256" key="1">
    <source>
        <dbReference type="SAM" id="MobiDB-lite"/>
    </source>
</evidence>
<organism evidence="2 3">
    <name type="scientific">Stigmatella aurantiaca</name>
    <dbReference type="NCBI Taxonomy" id="41"/>
    <lineage>
        <taxon>Bacteria</taxon>
        <taxon>Pseudomonadati</taxon>
        <taxon>Myxococcota</taxon>
        <taxon>Myxococcia</taxon>
        <taxon>Myxococcales</taxon>
        <taxon>Cystobacterineae</taxon>
        <taxon>Archangiaceae</taxon>
        <taxon>Stigmatella</taxon>
    </lineage>
</organism>
<gene>
    <name evidence="2" type="ORF">SAMN05444354_10188</name>
</gene>
<dbReference type="EMBL" id="FOAP01000001">
    <property type="protein sequence ID" value="SEK24668.1"/>
    <property type="molecule type" value="Genomic_DNA"/>
</dbReference>
<accession>A0A1H7FFA2</accession>
<evidence type="ECO:0000313" key="3">
    <source>
        <dbReference type="Proteomes" id="UP000182719"/>
    </source>
</evidence>